<feature type="signal peptide" evidence="1">
    <location>
        <begin position="1"/>
        <end position="16"/>
    </location>
</feature>
<dbReference type="AlphaFoldDB" id="A0A1Z1MC61"/>
<geneLocation type="chloroplast" evidence="2"/>
<organism evidence="2">
    <name type="scientific">Chondria sp.</name>
    <name type="common">in: red algae</name>
    <dbReference type="NCBI Taxonomy" id="1982705"/>
    <lineage>
        <taxon>Eukaryota</taxon>
        <taxon>Rhodophyta</taxon>
        <taxon>Florideophyceae</taxon>
        <taxon>Rhodymeniophycidae</taxon>
        <taxon>Ceramiales</taxon>
        <taxon>Rhodomelaceae</taxon>
        <taxon>Chondrieae</taxon>
        <taxon>Chondria</taxon>
    </lineage>
</organism>
<keyword evidence="1" id="KW-0732">Signal</keyword>
<reference evidence="2" key="1">
    <citation type="journal article" date="2017" name="J. Phycol.">
        <title>Analysis of chloroplast genomes and a supermatrix inform reclassification of the Rhodomelaceae (Rhodophyta).</title>
        <authorList>
            <person name="Diaz-Tapia P."/>
            <person name="Maggs C.A."/>
            <person name="West J.A."/>
            <person name="Verbruggen H."/>
        </authorList>
    </citation>
    <scope>NUCLEOTIDE SEQUENCE</scope>
    <source>
        <strain evidence="2">PD620</strain>
    </source>
</reference>
<keyword evidence="2" id="KW-0934">Plastid</keyword>
<evidence type="ECO:0000313" key="2">
    <source>
        <dbReference type="EMBL" id="ARW63687.1"/>
    </source>
</evidence>
<gene>
    <name evidence="2" type="primary">orf33</name>
</gene>
<dbReference type="EMBL" id="MF101429">
    <property type="protein sequence ID" value="ARW63687.1"/>
    <property type="molecule type" value="Genomic_DNA"/>
</dbReference>
<proteinExistence type="predicted"/>
<sequence>MIIIFLMLMIFLSSHLKNTLNTLYFICVIKYNS</sequence>
<protein>
    <submittedName>
        <fullName evidence="2">Uncharacterized protein</fullName>
    </submittedName>
</protein>
<keyword evidence="2" id="KW-0150">Chloroplast</keyword>
<evidence type="ECO:0000256" key="1">
    <source>
        <dbReference type="SAM" id="SignalP"/>
    </source>
</evidence>
<name>A0A1Z1MC61_9FLOR</name>
<feature type="chain" id="PRO_5012667210" evidence="1">
    <location>
        <begin position="17"/>
        <end position="33"/>
    </location>
</feature>
<accession>A0A1Z1MC61</accession>